<name>A0AAW1T6W0_9CHLO</name>
<feature type="domain" description="BZIP" evidence="2">
    <location>
        <begin position="77"/>
        <end position="92"/>
    </location>
</feature>
<evidence type="ECO:0000256" key="1">
    <source>
        <dbReference type="SAM" id="MobiDB-lite"/>
    </source>
</evidence>
<gene>
    <name evidence="3" type="ORF">WJX84_006560</name>
</gene>
<accession>A0AAW1T6W0</accession>
<dbReference type="GO" id="GO:0003700">
    <property type="term" value="F:DNA-binding transcription factor activity"/>
    <property type="evidence" value="ECO:0007669"/>
    <property type="project" value="InterPro"/>
</dbReference>
<protein>
    <recommendedName>
        <fullName evidence="2">BZIP domain-containing protein</fullName>
    </recommendedName>
</protein>
<evidence type="ECO:0000313" key="3">
    <source>
        <dbReference type="EMBL" id="KAK9864549.1"/>
    </source>
</evidence>
<dbReference type="InterPro" id="IPR046347">
    <property type="entry name" value="bZIP_sf"/>
</dbReference>
<sequence>MDLALPQSLDLDKLLPEFAGAEQDSFEGQFDLFMNQGMQPLDAPEFDQANTFYGSSGGQDEPPPDAATSKHMSQKEKLRSKNRRAQKAYRERQKAKLTDSEEQMKTLTAHLESLVKENGKLQSRIALMVQSIRLSQEKVVQDRERRLIEYRLGAPYTEDMVVTLSFVGEQQQRMSVNDIRGLDVDKLAQLHKGCVGVLSLLMVKSAGRAASVNDQLQQVTSEFQHIAAIFCSQGPEAMHQMTMMRAPDSLFAKGTVPSGHWAECVAELDLSPDQVQQLLGIREAFCMRAAALRDQRRALVRASTQGIMDVAAGNCEVLSNAYMGALKLVEQLQECSWDEHILRCQVHGVMWSKVLTSYQVARFLVVSYPWTPQAFGLIDALAAQQGMPPCTEVIDSLEGRQDVQQVLNATASYSMQAAPHLKPPPSVLQLDC</sequence>
<evidence type="ECO:0000259" key="2">
    <source>
        <dbReference type="PROSITE" id="PS00036"/>
    </source>
</evidence>
<proteinExistence type="predicted"/>
<feature type="compositionally biased region" description="Basic and acidic residues" evidence="1">
    <location>
        <begin position="88"/>
        <end position="101"/>
    </location>
</feature>
<comment type="caution">
    <text evidence="3">The sequence shown here is derived from an EMBL/GenBank/DDBJ whole genome shotgun (WGS) entry which is preliminary data.</text>
</comment>
<dbReference type="Proteomes" id="UP001485043">
    <property type="component" value="Unassembled WGS sequence"/>
</dbReference>
<dbReference type="CDD" id="cd14688">
    <property type="entry name" value="bZIP_YAP"/>
    <property type="match status" value="1"/>
</dbReference>
<keyword evidence="4" id="KW-1185">Reference proteome</keyword>
<dbReference type="Gene3D" id="1.20.5.170">
    <property type="match status" value="1"/>
</dbReference>
<dbReference type="EMBL" id="JALJOV010000340">
    <property type="protein sequence ID" value="KAK9864549.1"/>
    <property type="molecule type" value="Genomic_DNA"/>
</dbReference>
<dbReference type="PROSITE" id="PS00036">
    <property type="entry name" value="BZIP_BASIC"/>
    <property type="match status" value="1"/>
</dbReference>
<dbReference type="AlphaFoldDB" id="A0AAW1T6W0"/>
<dbReference type="InterPro" id="IPR004827">
    <property type="entry name" value="bZIP"/>
</dbReference>
<reference evidence="3 4" key="1">
    <citation type="journal article" date="2024" name="Nat. Commun.">
        <title>Phylogenomics reveals the evolutionary origins of lichenization in chlorophyte algae.</title>
        <authorList>
            <person name="Puginier C."/>
            <person name="Libourel C."/>
            <person name="Otte J."/>
            <person name="Skaloud P."/>
            <person name="Haon M."/>
            <person name="Grisel S."/>
            <person name="Petersen M."/>
            <person name="Berrin J.G."/>
            <person name="Delaux P.M."/>
            <person name="Dal Grande F."/>
            <person name="Keller J."/>
        </authorList>
    </citation>
    <scope>NUCLEOTIDE SEQUENCE [LARGE SCALE GENOMIC DNA]</scope>
    <source>
        <strain evidence="3 4">SAG 2523</strain>
    </source>
</reference>
<feature type="region of interest" description="Disordered" evidence="1">
    <location>
        <begin position="40"/>
        <end position="101"/>
    </location>
</feature>
<organism evidence="3 4">
    <name type="scientific">Apatococcus fuscideae</name>
    <dbReference type="NCBI Taxonomy" id="2026836"/>
    <lineage>
        <taxon>Eukaryota</taxon>
        <taxon>Viridiplantae</taxon>
        <taxon>Chlorophyta</taxon>
        <taxon>core chlorophytes</taxon>
        <taxon>Trebouxiophyceae</taxon>
        <taxon>Chlorellales</taxon>
        <taxon>Chlorellaceae</taxon>
        <taxon>Apatococcus</taxon>
    </lineage>
</organism>
<dbReference type="SUPFAM" id="SSF57959">
    <property type="entry name" value="Leucine zipper domain"/>
    <property type="match status" value="1"/>
</dbReference>
<evidence type="ECO:0000313" key="4">
    <source>
        <dbReference type="Proteomes" id="UP001485043"/>
    </source>
</evidence>